<evidence type="ECO:0000313" key="3">
    <source>
        <dbReference type="Proteomes" id="UP000308705"/>
    </source>
</evidence>
<accession>A0A4U3M843</accession>
<dbReference type="Proteomes" id="UP000308705">
    <property type="component" value="Unassembled WGS sequence"/>
</dbReference>
<gene>
    <name evidence="2" type="ORF">FDA94_32605</name>
</gene>
<dbReference type="PROSITE" id="PS50222">
    <property type="entry name" value="EF_HAND_2"/>
    <property type="match status" value="2"/>
</dbReference>
<keyword evidence="3" id="KW-1185">Reference proteome</keyword>
<evidence type="ECO:0000259" key="1">
    <source>
        <dbReference type="PROSITE" id="PS50222"/>
    </source>
</evidence>
<dbReference type="GO" id="GO:0005509">
    <property type="term" value="F:calcium ion binding"/>
    <property type="evidence" value="ECO:0007669"/>
    <property type="project" value="InterPro"/>
</dbReference>
<dbReference type="Gene3D" id="1.10.238.10">
    <property type="entry name" value="EF-hand"/>
    <property type="match status" value="1"/>
</dbReference>
<dbReference type="AlphaFoldDB" id="A0A4U3M843"/>
<dbReference type="InterPro" id="IPR011992">
    <property type="entry name" value="EF-hand-dom_pair"/>
</dbReference>
<name>A0A4U3M843_9ACTN</name>
<proteinExistence type="predicted"/>
<dbReference type="EMBL" id="SZQA01000042">
    <property type="protein sequence ID" value="TKK83727.1"/>
    <property type="molecule type" value="Genomic_DNA"/>
</dbReference>
<feature type="domain" description="EF-hand" evidence="1">
    <location>
        <begin position="1"/>
        <end position="33"/>
    </location>
</feature>
<dbReference type="PROSITE" id="PS00018">
    <property type="entry name" value="EF_HAND_1"/>
    <property type="match status" value="1"/>
</dbReference>
<organism evidence="2 3">
    <name type="scientific">Herbidospora galbida</name>
    <dbReference type="NCBI Taxonomy" id="2575442"/>
    <lineage>
        <taxon>Bacteria</taxon>
        <taxon>Bacillati</taxon>
        <taxon>Actinomycetota</taxon>
        <taxon>Actinomycetes</taxon>
        <taxon>Streptosporangiales</taxon>
        <taxon>Streptosporangiaceae</taxon>
        <taxon>Herbidospora</taxon>
    </lineage>
</organism>
<dbReference type="InterPro" id="IPR018247">
    <property type="entry name" value="EF_Hand_1_Ca_BS"/>
</dbReference>
<comment type="caution">
    <text evidence="2">The sequence shown here is derived from an EMBL/GenBank/DDBJ whole genome shotgun (WGS) entry which is preliminary data.</text>
</comment>
<dbReference type="RefSeq" id="WP_062357122.1">
    <property type="nucleotide sequence ID" value="NZ_SZQA01000042.1"/>
</dbReference>
<dbReference type="SUPFAM" id="SSF47473">
    <property type="entry name" value="EF-hand"/>
    <property type="match status" value="1"/>
</dbReference>
<dbReference type="Pfam" id="PF13202">
    <property type="entry name" value="EF-hand_5"/>
    <property type="match status" value="2"/>
</dbReference>
<reference evidence="2 3" key="1">
    <citation type="submission" date="2019-04" db="EMBL/GenBank/DDBJ databases">
        <title>Herbidospora sp. NEAU-GS14.nov., a novel actinomycete isolated from soil.</title>
        <authorList>
            <person name="Han L."/>
        </authorList>
    </citation>
    <scope>NUCLEOTIDE SEQUENCE [LARGE SCALE GENOMIC DNA]</scope>
    <source>
        <strain evidence="2 3">NEAU-GS14</strain>
    </source>
</reference>
<dbReference type="OrthoDB" id="4563420at2"/>
<sequence>MDLKATFDAIDADSDGYVTEAEIVAHFPQLPAEALGAYATGLDADGDGRYSFEEFSRLLG</sequence>
<feature type="domain" description="EF-hand" evidence="1">
    <location>
        <begin position="42"/>
        <end position="60"/>
    </location>
</feature>
<protein>
    <submittedName>
        <fullName evidence="2">EF-hand domain-containing protein</fullName>
    </submittedName>
</protein>
<evidence type="ECO:0000313" key="2">
    <source>
        <dbReference type="EMBL" id="TKK83727.1"/>
    </source>
</evidence>
<dbReference type="InterPro" id="IPR002048">
    <property type="entry name" value="EF_hand_dom"/>
</dbReference>